<dbReference type="AlphaFoldDB" id="A0A024HPY1"/>
<keyword evidence="1" id="KW-0732">Signal</keyword>
<dbReference type="eggNOG" id="COG0739">
    <property type="taxonomic scope" value="Bacteria"/>
</dbReference>
<proteinExistence type="predicted"/>
<dbReference type="InterPro" id="IPR011055">
    <property type="entry name" value="Dup_hybrid_motif"/>
</dbReference>
<dbReference type="GO" id="GO:0004222">
    <property type="term" value="F:metalloendopeptidase activity"/>
    <property type="evidence" value="ECO:0007669"/>
    <property type="project" value="TreeGrafter"/>
</dbReference>
<dbReference type="Gene3D" id="2.70.70.10">
    <property type="entry name" value="Glucose Permease (Domain IIA)"/>
    <property type="match status" value="1"/>
</dbReference>
<dbReference type="HOGENOM" id="CLU_133185_0_0_6"/>
<dbReference type="Proteomes" id="UP000025241">
    <property type="component" value="Chromosome I"/>
</dbReference>
<feature type="chain" id="PRO_5001530147" evidence="1">
    <location>
        <begin position="22"/>
        <end position="170"/>
    </location>
</feature>
<dbReference type="InterPro" id="IPR016047">
    <property type="entry name" value="M23ase_b-sheet_dom"/>
</dbReference>
<evidence type="ECO:0000313" key="4">
    <source>
        <dbReference type="Proteomes" id="UP000025241"/>
    </source>
</evidence>
<dbReference type="Pfam" id="PF01551">
    <property type="entry name" value="Peptidase_M23"/>
    <property type="match status" value="1"/>
</dbReference>
<feature type="domain" description="M23ase beta-sheet core" evidence="2">
    <location>
        <begin position="51"/>
        <end position="138"/>
    </location>
</feature>
<organism evidence="3 4">
    <name type="scientific">Pseudomonas knackmussii (strain DSM 6978 / CCUG 54928 / LMG 23759 / B13)</name>
    <dbReference type="NCBI Taxonomy" id="1301098"/>
    <lineage>
        <taxon>Bacteria</taxon>
        <taxon>Pseudomonadati</taxon>
        <taxon>Pseudomonadota</taxon>
        <taxon>Gammaproteobacteria</taxon>
        <taxon>Pseudomonadales</taxon>
        <taxon>Pseudomonadaceae</taxon>
        <taxon>Pseudomonas</taxon>
    </lineage>
</organism>
<evidence type="ECO:0000256" key="1">
    <source>
        <dbReference type="SAM" id="SignalP"/>
    </source>
</evidence>
<dbReference type="InterPro" id="IPR050570">
    <property type="entry name" value="Cell_wall_metabolism_enzyme"/>
</dbReference>
<keyword evidence="4" id="KW-1185">Reference proteome</keyword>
<dbReference type="PANTHER" id="PTHR21666">
    <property type="entry name" value="PEPTIDASE-RELATED"/>
    <property type="match status" value="1"/>
</dbReference>
<evidence type="ECO:0000313" key="3">
    <source>
        <dbReference type="EMBL" id="CDF86699.1"/>
    </source>
</evidence>
<dbReference type="PATRIC" id="fig|1301098.3.peg.5375"/>
<dbReference type="STRING" id="1301098.PKB_5387"/>
<reference evidence="3 4" key="2">
    <citation type="submission" date="2014-05" db="EMBL/GenBank/DDBJ databases">
        <title>Genome sequence of the 3-chlorobenzoate degrading bacterium Pseudomonas knackmussii B13 shows multiple evidence for horizontal gene transfer.</title>
        <authorList>
            <person name="Miyazaki R."/>
            <person name="Bertelli C."/>
            <person name="Falquet L."/>
            <person name="Robinson-Rechavi M."/>
            <person name="Gharib W."/>
            <person name="Roy S."/>
            <person name="Van der Meer J.R."/>
        </authorList>
    </citation>
    <scope>NUCLEOTIDE SEQUENCE [LARGE SCALE GENOMIC DNA]</scope>
    <source>
        <strain evidence="3 4">B13</strain>
    </source>
</reference>
<sequence>MKRRRILALLAVLIGAPMLLPEHPQIPVQGARSRDWNSRSFWYEPWGLSGVHKGIDIFADSGTPVVAPVSGLVLYRGELSLGGKVVVLLGPKWRLHYVAHLQDTSASPLEPVSRGEVLGTVGTSGNANGRPPHLHYSVLSLLPRPWAMTRESQGWKKMFFIDPGAYLQAP</sequence>
<name>A0A024HPY1_PSEKB</name>
<accession>A0A024HPY1</accession>
<feature type="signal peptide" evidence="1">
    <location>
        <begin position="1"/>
        <end position="21"/>
    </location>
</feature>
<dbReference type="KEGG" id="pkc:PKB_5387"/>
<dbReference type="CDD" id="cd12797">
    <property type="entry name" value="M23_peptidase"/>
    <property type="match status" value="1"/>
</dbReference>
<dbReference type="EMBL" id="HG322950">
    <property type="protein sequence ID" value="CDF86699.1"/>
    <property type="molecule type" value="Genomic_DNA"/>
</dbReference>
<gene>
    <name evidence="3" type="ORF">PKB_5387</name>
</gene>
<dbReference type="SUPFAM" id="SSF51261">
    <property type="entry name" value="Duplicated hybrid motif"/>
    <property type="match status" value="1"/>
</dbReference>
<dbReference type="PANTHER" id="PTHR21666:SF268">
    <property type="entry name" value="PEPTIDASE M23 DOMAIN-CONTAINING PROTEIN"/>
    <property type="match status" value="1"/>
</dbReference>
<evidence type="ECO:0000259" key="2">
    <source>
        <dbReference type="Pfam" id="PF01551"/>
    </source>
</evidence>
<reference evidence="3 4" key="1">
    <citation type="submission" date="2013-03" db="EMBL/GenBank/DDBJ databases">
        <authorList>
            <person name="Linke B."/>
        </authorList>
    </citation>
    <scope>NUCLEOTIDE SEQUENCE [LARGE SCALE GENOMIC DNA]</scope>
    <source>
        <strain evidence="3 4">B13</strain>
    </source>
</reference>
<protein>
    <submittedName>
        <fullName evidence="3">Metalloendopeptidase-like membrane protein</fullName>
    </submittedName>
</protein>